<evidence type="ECO:0000259" key="1">
    <source>
        <dbReference type="PROSITE" id="PS00022"/>
    </source>
</evidence>
<keyword evidence="4" id="KW-1185">Reference proteome</keyword>
<dbReference type="Gene3D" id="2.10.25.10">
    <property type="entry name" value="Laminin"/>
    <property type="match status" value="1"/>
</dbReference>
<dbReference type="PROSITE" id="PS00022">
    <property type="entry name" value="EGF_1"/>
    <property type="match status" value="1"/>
</dbReference>
<proteinExistence type="predicted"/>
<evidence type="ECO:0000313" key="4">
    <source>
        <dbReference type="Proteomes" id="UP000828390"/>
    </source>
</evidence>
<feature type="domain" description="EGF-like" evidence="1 2">
    <location>
        <begin position="178"/>
        <end position="189"/>
    </location>
</feature>
<sequence>MLGEQVINVYPTDRGLDVIVGLSLTIYPFWLGQATGTPSHGATVNCAFNPCGVPGFCGRGRTCEMDSNCIHRCVCEENSDHWKCKETDDINVTPQPIKCTFNPCSSPAFSCSGGRKCGLGKFCMPQCQCTGDSTHPSCAEENDGVAKSTLEPTTSHRESVCSDDNPCIHGKCMLSKTCVCDIGWEGSLCNVSLCTKPCDANRGLYCHYVSPSLQICVNNHNKQVTPVTTSKQPILYSFDTCHMNYKQRPLKERTCPTGVICQYGYCSKDGDEEL</sequence>
<protein>
    <recommendedName>
        <fullName evidence="1 2">EGF-like domain-containing protein</fullName>
    </recommendedName>
</protein>
<reference evidence="3" key="2">
    <citation type="submission" date="2020-11" db="EMBL/GenBank/DDBJ databases">
        <authorList>
            <person name="McCartney M.A."/>
            <person name="Auch B."/>
            <person name="Kono T."/>
            <person name="Mallez S."/>
            <person name="Becker A."/>
            <person name="Gohl D.M."/>
            <person name="Silverstein K.A.T."/>
            <person name="Koren S."/>
            <person name="Bechman K.B."/>
            <person name="Herman A."/>
            <person name="Abrahante J.E."/>
            <person name="Garbe J."/>
        </authorList>
    </citation>
    <scope>NUCLEOTIDE SEQUENCE</scope>
    <source>
        <strain evidence="3">Duluth1</strain>
        <tissue evidence="3">Whole animal</tissue>
    </source>
</reference>
<feature type="non-terminal residue" evidence="3">
    <location>
        <position position="1"/>
    </location>
</feature>
<comment type="caution">
    <text evidence="3">The sequence shown here is derived from an EMBL/GenBank/DDBJ whole genome shotgun (WGS) entry which is preliminary data.</text>
</comment>
<reference evidence="3" key="1">
    <citation type="journal article" date="2019" name="bioRxiv">
        <title>The Genome of the Zebra Mussel, Dreissena polymorpha: A Resource for Invasive Species Research.</title>
        <authorList>
            <person name="McCartney M.A."/>
            <person name="Auch B."/>
            <person name="Kono T."/>
            <person name="Mallez S."/>
            <person name="Zhang Y."/>
            <person name="Obille A."/>
            <person name="Becker A."/>
            <person name="Abrahante J.E."/>
            <person name="Garbe J."/>
            <person name="Badalamenti J.P."/>
            <person name="Herman A."/>
            <person name="Mangelson H."/>
            <person name="Liachko I."/>
            <person name="Sullivan S."/>
            <person name="Sone E.D."/>
            <person name="Koren S."/>
            <person name="Silverstein K.A.T."/>
            <person name="Beckman K.B."/>
            <person name="Gohl D.M."/>
        </authorList>
    </citation>
    <scope>NUCLEOTIDE SEQUENCE</scope>
    <source>
        <strain evidence="3">Duluth1</strain>
        <tissue evidence="3">Whole animal</tissue>
    </source>
</reference>
<name>A0A9D4BBA7_DREPO</name>
<organism evidence="3 4">
    <name type="scientific">Dreissena polymorpha</name>
    <name type="common">Zebra mussel</name>
    <name type="synonym">Mytilus polymorpha</name>
    <dbReference type="NCBI Taxonomy" id="45954"/>
    <lineage>
        <taxon>Eukaryota</taxon>
        <taxon>Metazoa</taxon>
        <taxon>Spiralia</taxon>
        <taxon>Lophotrochozoa</taxon>
        <taxon>Mollusca</taxon>
        <taxon>Bivalvia</taxon>
        <taxon>Autobranchia</taxon>
        <taxon>Heteroconchia</taxon>
        <taxon>Euheterodonta</taxon>
        <taxon>Imparidentia</taxon>
        <taxon>Neoheterodontei</taxon>
        <taxon>Myida</taxon>
        <taxon>Dreissenoidea</taxon>
        <taxon>Dreissenidae</taxon>
        <taxon>Dreissena</taxon>
    </lineage>
</organism>
<dbReference type="EMBL" id="JAIWYP010000016">
    <property type="protein sequence ID" value="KAH3696171.1"/>
    <property type="molecule type" value="Genomic_DNA"/>
</dbReference>
<dbReference type="PROSITE" id="PS01186">
    <property type="entry name" value="EGF_2"/>
    <property type="match status" value="1"/>
</dbReference>
<accession>A0A9D4BBA7</accession>
<evidence type="ECO:0000259" key="2">
    <source>
        <dbReference type="PROSITE" id="PS01186"/>
    </source>
</evidence>
<gene>
    <name evidence="3" type="ORF">DPMN_083636</name>
</gene>
<dbReference type="AlphaFoldDB" id="A0A9D4BBA7"/>
<dbReference type="InterPro" id="IPR000742">
    <property type="entry name" value="EGF"/>
</dbReference>
<dbReference type="Proteomes" id="UP000828390">
    <property type="component" value="Unassembled WGS sequence"/>
</dbReference>
<evidence type="ECO:0000313" key="3">
    <source>
        <dbReference type="EMBL" id="KAH3696171.1"/>
    </source>
</evidence>